<comment type="caution">
    <text evidence="1">The sequence shown here is derived from an EMBL/GenBank/DDBJ whole genome shotgun (WGS) entry which is preliminary data.</text>
</comment>
<reference evidence="2" key="1">
    <citation type="submission" date="2017-09" db="EMBL/GenBank/DDBJ databases">
        <title>Depth-based differentiation of microbial function through sediment-hosted aquifers and enrichment of novel symbionts in the deep terrestrial subsurface.</title>
        <authorList>
            <person name="Probst A.J."/>
            <person name="Ladd B."/>
            <person name="Jarett J.K."/>
            <person name="Geller-Mcgrath D.E."/>
            <person name="Sieber C.M.K."/>
            <person name="Emerson J.B."/>
            <person name="Anantharaman K."/>
            <person name="Thomas B.C."/>
            <person name="Malmstrom R."/>
            <person name="Stieglmeier M."/>
            <person name="Klingl A."/>
            <person name="Woyke T."/>
            <person name="Ryan C.M."/>
            <person name="Banfield J.F."/>
        </authorList>
    </citation>
    <scope>NUCLEOTIDE SEQUENCE [LARGE SCALE GENOMIC DNA]</scope>
</reference>
<sequence length="156" mass="16627">MRKNHKKGIALLLAVLIGSIAIAISVGVFNVFFREIRITRGLTPSLEAFYASDAGGECALYWQIKENAFPFSGATSPIQCNGENITVTGSSGDYSFSFDFSVGSNQRCAQVRVRTNGGETCTRIDSYGTNRACGVTGQPGMVERGLVITDPVGCSL</sequence>
<proteinExistence type="predicted"/>
<protein>
    <recommendedName>
        <fullName evidence="3">Type 4 fimbrial biogenesis protein PilX N-terminal domain-containing protein</fullName>
    </recommendedName>
</protein>
<evidence type="ECO:0008006" key="3">
    <source>
        <dbReference type="Google" id="ProtNLM"/>
    </source>
</evidence>
<dbReference type="Proteomes" id="UP000229098">
    <property type="component" value="Unassembled WGS sequence"/>
</dbReference>
<evidence type="ECO:0000313" key="2">
    <source>
        <dbReference type="Proteomes" id="UP000229098"/>
    </source>
</evidence>
<name>A0A2M8KYC7_9BACT</name>
<accession>A0A2M8KYC7</accession>
<dbReference type="AlphaFoldDB" id="A0A2M8KYC7"/>
<dbReference type="EMBL" id="PFEF01000001">
    <property type="protein sequence ID" value="PJE64929.1"/>
    <property type="molecule type" value="Genomic_DNA"/>
</dbReference>
<organism evidence="1 2">
    <name type="scientific">Candidatus Ryanbacteria bacterium CG10_big_fil_rev_8_21_14_0_10_43_42</name>
    <dbReference type="NCBI Taxonomy" id="1974864"/>
    <lineage>
        <taxon>Bacteria</taxon>
        <taxon>Candidatus Ryaniibacteriota</taxon>
    </lineage>
</organism>
<gene>
    <name evidence="1" type="ORF">COU90_00235</name>
</gene>
<evidence type="ECO:0000313" key="1">
    <source>
        <dbReference type="EMBL" id="PJE64929.1"/>
    </source>
</evidence>